<organism evidence="9 10">
    <name type="scientific">Knufia peltigerae</name>
    <dbReference type="NCBI Taxonomy" id="1002370"/>
    <lineage>
        <taxon>Eukaryota</taxon>
        <taxon>Fungi</taxon>
        <taxon>Dikarya</taxon>
        <taxon>Ascomycota</taxon>
        <taxon>Pezizomycotina</taxon>
        <taxon>Eurotiomycetes</taxon>
        <taxon>Chaetothyriomycetidae</taxon>
        <taxon>Chaetothyriales</taxon>
        <taxon>Trichomeriaceae</taxon>
        <taxon>Knufia</taxon>
    </lineage>
</organism>
<dbReference type="SUPFAM" id="SSF103473">
    <property type="entry name" value="MFS general substrate transporter"/>
    <property type="match status" value="1"/>
</dbReference>
<keyword evidence="10" id="KW-1185">Reference proteome</keyword>
<sequence length="618" mass="67119">MTDSKKGVEEAEVRVGGDDGDGEAIMSLVAQQHGIFGPEGMNHGDINLTTVSKGSNIEKTDEIVLDESRNQHQDAATIKRKPTEEANEITIVSNQQPESTGPITDVNTNTNKNENNKDGTTIDDSNMVSHDKPYSVFTRRQKIGIVFGATMGGLFSPFTTNIYFPALTTIATDLDVSISKINLTITTYMIFQAVAPAFISGITDVHGRRPTYVIGMVVYMGANLGLALNHSYAGLLVLRMLQSTGSSGMVTLAQAIIADVITSAERGSYISITSITGIVGPSVAPVAGGLLAQHLGWHSIFWFLFIVGGVYIIPLLIWFPETSRKIVGDGSIQPPKLNMSLADVLKQDRNDNDNKSEVDTTPSVGKSKSKTKNFTWPNPKSTLAVFGDFENTIILSVVGIIYAAFYAVSATLSTQFHEIYGLDSSSQGLLFLTIAGGSILSSLTNSVALDRNFRRHAVLQNVDPDRRKQIDMRGFPIERARLEIGLPFFVVGALTVVVYGWMLHFRVHMAGPIVMLILFGYTNLAGFNTLSVLLIDLNRSRAAAASAAANLIRASLGAGMTAVVNPMIEGMGTGWCYTFTGLVQLLFLPLLWLCMENGVEWRRKQEQTQTRTSGGRRH</sequence>
<dbReference type="AlphaFoldDB" id="A0AA38XT16"/>
<dbReference type="GO" id="GO:0005886">
    <property type="term" value="C:plasma membrane"/>
    <property type="evidence" value="ECO:0007669"/>
    <property type="project" value="TreeGrafter"/>
</dbReference>
<feature type="compositionally biased region" description="Basic and acidic residues" evidence="6">
    <location>
        <begin position="1"/>
        <end position="17"/>
    </location>
</feature>
<comment type="subcellular location">
    <subcellularLocation>
        <location evidence="1">Membrane</location>
        <topology evidence="1">Multi-pass membrane protein</topology>
    </subcellularLocation>
</comment>
<accession>A0AA38XT16</accession>
<gene>
    <name evidence="9" type="ORF">H2204_012670</name>
</gene>
<keyword evidence="3 7" id="KW-0812">Transmembrane</keyword>
<feature type="transmembrane region" description="Helical" evidence="7">
    <location>
        <begin position="300"/>
        <end position="319"/>
    </location>
</feature>
<feature type="transmembrane region" description="Helical" evidence="7">
    <location>
        <begin position="143"/>
        <end position="164"/>
    </location>
</feature>
<name>A0AA38XT16_9EURO</name>
<keyword evidence="4 7" id="KW-1133">Transmembrane helix</keyword>
<dbReference type="Gene3D" id="1.20.1250.20">
    <property type="entry name" value="MFS general substrate transporter like domains"/>
    <property type="match status" value="1"/>
</dbReference>
<feature type="transmembrane region" description="Helical" evidence="7">
    <location>
        <begin position="389"/>
        <end position="408"/>
    </location>
</feature>
<feature type="transmembrane region" description="Helical" evidence="7">
    <location>
        <begin position="482"/>
        <end position="501"/>
    </location>
</feature>
<evidence type="ECO:0000256" key="3">
    <source>
        <dbReference type="ARBA" id="ARBA00022692"/>
    </source>
</evidence>
<dbReference type="EMBL" id="JAPDRN010000132">
    <property type="protein sequence ID" value="KAJ9619394.1"/>
    <property type="molecule type" value="Genomic_DNA"/>
</dbReference>
<proteinExistence type="predicted"/>
<evidence type="ECO:0000256" key="5">
    <source>
        <dbReference type="ARBA" id="ARBA00023136"/>
    </source>
</evidence>
<comment type="caution">
    <text evidence="9">The sequence shown here is derived from an EMBL/GenBank/DDBJ whole genome shotgun (WGS) entry which is preliminary data.</text>
</comment>
<dbReference type="InterPro" id="IPR036259">
    <property type="entry name" value="MFS_trans_sf"/>
</dbReference>
<evidence type="ECO:0000256" key="1">
    <source>
        <dbReference type="ARBA" id="ARBA00004141"/>
    </source>
</evidence>
<dbReference type="PANTHER" id="PTHR23502:SF51">
    <property type="entry name" value="QUINIDINE RESISTANCE PROTEIN 1-RELATED"/>
    <property type="match status" value="1"/>
</dbReference>
<dbReference type="InterPro" id="IPR020846">
    <property type="entry name" value="MFS_dom"/>
</dbReference>
<feature type="transmembrane region" description="Helical" evidence="7">
    <location>
        <begin position="574"/>
        <end position="595"/>
    </location>
</feature>
<protein>
    <recommendedName>
        <fullName evidence="8">Major facilitator superfamily (MFS) profile domain-containing protein</fullName>
    </recommendedName>
</protein>
<feature type="region of interest" description="Disordered" evidence="6">
    <location>
        <begin position="1"/>
        <end position="22"/>
    </location>
</feature>
<evidence type="ECO:0000256" key="4">
    <source>
        <dbReference type="ARBA" id="ARBA00022989"/>
    </source>
</evidence>
<feature type="compositionally biased region" description="Basic and acidic residues" evidence="6">
    <location>
        <begin position="349"/>
        <end position="358"/>
    </location>
</feature>
<feature type="region of interest" description="Disordered" evidence="6">
    <location>
        <begin position="349"/>
        <end position="373"/>
    </location>
</feature>
<feature type="domain" description="Major facilitator superfamily (MFS) profile" evidence="8">
    <location>
        <begin position="145"/>
        <end position="599"/>
    </location>
</feature>
<dbReference type="GO" id="GO:0022857">
    <property type="term" value="F:transmembrane transporter activity"/>
    <property type="evidence" value="ECO:0007669"/>
    <property type="project" value="InterPro"/>
</dbReference>
<feature type="transmembrane region" description="Helical" evidence="7">
    <location>
        <begin position="176"/>
        <end position="199"/>
    </location>
</feature>
<feature type="transmembrane region" description="Helical" evidence="7">
    <location>
        <begin position="513"/>
        <end position="535"/>
    </location>
</feature>
<feature type="compositionally biased region" description="Low complexity" evidence="6">
    <location>
        <begin position="104"/>
        <end position="113"/>
    </location>
</feature>
<dbReference type="Pfam" id="PF07690">
    <property type="entry name" value="MFS_1"/>
    <property type="match status" value="1"/>
</dbReference>
<evidence type="ECO:0000313" key="10">
    <source>
        <dbReference type="Proteomes" id="UP001172681"/>
    </source>
</evidence>
<feature type="region of interest" description="Disordered" evidence="6">
    <location>
        <begin position="96"/>
        <end position="125"/>
    </location>
</feature>
<evidence type="ECO:0000256" key="2">
    <source>
        <dbReference type="ARBA" id="ARBA00022448"/>
    </source>
</evidence>
<keyword evidence="5 7" id="KW-0472">Membrane</keyword>
<evidence type="ECO:0000256" key="6">
    <source>
        <dbReference type="SAM" id="MobiDB-lite"/>
    </source>
</evidence>
<dbReference type="PANTHER" id="PTHR23502">
    <property type="entry name" value="MAJOR FACILITATOR SUPERFAMILY"/>
    <property type="match status" value="1"/>
</dbReference>
<keyword evidence="2" id="KW-0813">Transport</keyword>
<dbReference type="InterPro" id="IPR011701">
    <property type="entry name" value="MFS"/>
</dbReference>
<feature type="transmembrane region" description="Helical" evidence="7">
    <location>
        <begin position="547"/>
        <end position="568"/>
    </location>
</feature>
<dbReference type="PROSITE" id="PS50850">
    <property type="entry name" value="MFS"/>
    <property type="match status" value="1"/>
</dbReference>
<reference evidence="9" key="1">
    <citation type="submission" date="2022-10" db="EMBL/GenBank/DDBJ databases">
        <title>Culturing micro-colonial fungi from biological soil crusts in the Mojave desert and describing Neophaeococcomyces mojavensis, and introducing the new genera and species Taxawa tesnikishii.</title>
        <authorList>
            <person name="Kurbessoian T."/>
            <person name="Stajich J.E."/>
        </authorList>
    </citation>
    <scope>NUCLEOTIDE SEQUENCE</scope>
    <source>
        <strain evidence="9">TK_35</strain>
    </source>
</reference>
<evidence type="ECO:0000313" key="9">
    <source>
        <dbReference type="EMBL" id="KAJ9619394.1"/>
    </source>
</evidence>
<evidence type="ECO:0000256" key="7">
    <source>
        <dbReference type="SAM" id="Phobius"/>
    </source>
</evidence>
<feature type="compositionally biased region" description="Polar residues" evidence="6">
    <location>
        <begin position="359"/>
        <end position="373"/>
    </location>
</feature>
<feature type="transmembrane region" description="Helical" evidence="7">
    <location>
        <begin position="428"/>
        <end position="449"/>
    </location>
</feature>
<dbReference type="Proteomes" id="UP001172681">
    <property type="component" value="Unassembled WGS sequence"/>
</dbReference>
<evidence type="ECO:0000259" key="8">
    <source>
        <dbReference type="PROSITE" id="PS50850"/>
    </source>
</evidence>
<feature type="transmembrane region" description="Helical" evidence="7">
    <location>
        <begin position="211"/>
        <end position="228"/>
    </location>
</feature>
<dbReference type="FunFam" id="1.20.1720.10:FF:000009">
    <property type="entry name" value="MFS multidrug transporter"/>
    <property type="match status" value="1"/>
</dbReference>